<organism evidence="9 10">
    <name type="scientific">Maudiozyma humilis</name>
    <name type="common">Sour dough yeast</name>
    <name type="synonym">Kazachstania humilis</name>
    <dbReference type="NCBI Taxonomy" id="51915"/>
    <lineage>
        <taxon>Eukaryota</taxon>
        <taxon>Fungi</taxon>
        <taxon>Dikarya</taxon>
        <taxon>Ascomycota</taxon>
        <taxon>Saccharomycotina</taxon>
        <taxon>Saccharomycetes</taxon>
        <taxon>Saccharomycetales</taxon>
        <taxon>Saccharomycetaceae</taxon>
        <taxon>Maudiozyma</taxon>
    </lineage>
</organism>
<dbReference type="Proteomes" id="UP001377567">
    <property type="component" value="Unassembled WGS sequence"/>
</dbReference>
<comment type="caution">
    <text evidence="9">The sequence shown here is derived from an EMBL/GenBank/DDBJ whole genome shotgun (WGS) entry which is preliminary data.</text>
</comment>
<accession>A0AAV5RQN5</accession>
<evidence type="ECO:0000256" key="7">
    <source>
        <dbReference type="ARBA" id="ARBA00023242"/>
    </source>
</evidence>
<keyword evidence="5" id="KW-0805">Transcription regulation</keyword>
<dbReference type="GO" id="GO:0005634">
    <property type="term" value="C:nucleus"/>
    <property type="evidence" value="ECO:0007669"/>
    <property type="project" value="UniProtKB-SubCell"/>
</dbReference>
<feature type="compositionally biased region" description="Acidic residues" evidence="8">
    <location>
        <begin position="211"/>
        <end position="229"/>
    </location>
</feature>
<evidence type="ECO:0000313" key="9">
    <source>
        <dbReference type="EMBL" id="GMM53436.1"/>
    </source>
</evidence>
<evidence type="ECO:0000256" key="8">
    <source>
        <dbReference type="SAM" id="MobiDB-lite"/>
    </source>
</evidence>
<proteinExistence type="inferred from homology"/>
<protein>
    <recommendedName>
        <fullName evidence="3">Enhancer of translation termination 1</fullName>
    </recommendedName>
</protein>
<dbReference type="PANTHER" id="PTHR28290">
    <property type="entry name" value="ENHANCER OF TRANSLATION TERMINATION 1"/>
    <property type="match status" value="1"/>
</dbReference>
<dbReference type="PANTHER" id="PTHR28290:SF1">
    <property type="entry name" value="ENHANCER OF TRANSLATION TERMINATION 1"/>
    <property type="match status" value="1"/>
</dbReference>
<evidence type="ECO:0000256" key="1">
    <source>
        <dbReference type="ARBA" id="ARBA00004123"/>
    </source>
</evidence>
<feature type="region of interest" description="Disordered" evidence="8">
    <location>
        <begin position="1"/>
        <end position="24"/>
    </location>
</feature>
<gene>
    <name evidence="9" type="ORF">DAKH74_000520</name>
</gene>
<evidence type="ECO:0000256" key="3">
    <source>
        <dbReference type="ARBA" id="ARBA00017359"/>
    </source>
</evidence>
<dbReference type="Pfam" id="PF12753">
    <property type="entry name" value="Nro1"/>
    <property type="match status" value="1"/>
</dbReference>
<keyword evidence="6" id="KW-0804">Transcription</keyword>
<evidence type="ECO:0000256" key="2">
    <source>
        <dbReference type="ARBA" id="ARBA00007273"/>
    </source>
</evidence>
<comment type="subcellular location">
    <subcellularLocation>
        <location evidence="1">Nucleus</location>
    </subcellularLocation>
</comment>
<evidence type="ECO:0000256" key="6">
    <source>
        <dbReference type="ARBA" id="ARBA00023163"/>
    </source>
</evidence>
<sequence>MAKRPLGLSKSNQAKRARHEETPPPQVTLELAAGEDAASPLVQLRALWRAYWTSARDTDVLLNGVLNELTVPPAQMSAEQRAICALALSELAVFKAGVPAEDAVPGEDVHACFERALQVLDSGESEDADPLESLARSKVLFQRVPLEHVSQLSVQSDEGRLQLALDAQLEGGKAAFRVVTQDLPLSLEVLRSFDDLLDIAENFGDPRAADEGLDSEDEDEESDEEEETETPQLSQNHPLYPVQQRLGEHYDWLAARLADLATAADGSAAAEPQTLREIARARGELALRRAQPAVQAFLRQTYGEGESKDEAQEEALAGKTAAEQLEAALELLRAAQDPEDPDTWVAVAEALIERGNVLRQGSAEQDKAYADAEALLERANVAAHGKYADVLENFREK</sequence>
<keyword evidence="7" id="KW-0539">Nucleus</keyword>
<keyword evidence="4" id="KW-0810">Translation regulation</keyword>
<evidence type="ECO:0000313" key="10">
    <source>
        <dbReference type="Proteomes" id="UP001377567"/>
    </source>
</evidence>
<dbReference type="InterPro" id="IPR024318">
    <property type="entry name" value="Nro1/ETT1"/>
</dbReference>
<keyword evidence="10" id="KW-1185">Reference proteome</keyword>
<dbReference type="GO" id="GO:2000640">
    <property type="term" value="P:positive regulation of SREBP signaling pathway"/>
    <property type="evidence" value="ECO:0007669"/>
    <property type="project" value="TreeGrafter"/>
</dbReference>
<name>A0AAV5RQN5_MAUHU</name>
<dbReference type="EMBL" id="BTGD01000001">
    <property type="protein sequence ID" value="GMM53436.1"/>
    <property type="molecule type" value="Genomic_DNA"/>
</dbReference>
<evidence type="ECO:0000256" key="4">
    <source>
        <dbReference type="ARBA" id="ARBA00022845"/>
    </source>
</evidence>
<dbReference type="GO" id="GO:0006417">
    <property type="term" value="P:regulation of translation"/>
    <property type="evidence" value="ECO:0007669"/>
    <property type="project" value="UniProtKB-KW"/>
</dbReference>
<feature type="region of interest" description="Disordered" evidence="8">
    <location>
        <begin position="204"/>
        <end position="238"/>
    </location>
</feature>
<dbReference type="AlphaFoldDB" id="A0AAV5RQN5"/>
<reference evidence="9 10" key="1">
    <citation type="journal article" date="2023" name="Elife">
        <title>Identification of key yeast species and microbe-microbe interactions impacting larval growth of Drosophila in the wild.</title>
        <authorList>
            <person name="Mure A."/>
            <person name="Sugiura Y."/>
            <person name="Maeda R."/>
            <person name="Honda K."/>
            <person name="Sakurai N."/>
            <person name="Takahashi Y."/>
            <person name="Watada M."/>
            <person name="Katoh T."/>
            <person name="Gotoh A."/>
            <person name="Gotoh Y."/>
            <person name="Taniguchi I."/>
            <person name="Nakamura K."/>
            <person name="Hayashi T."/>
            <person name="Katayama T."/>
            <person name="Uemura T."/>
            <person name="Hattori Y."/>
        </authorList>
    </citation>
    <scope>NUCLEOTIDE SEQUENCE [LARGE SCALE GENOMIC DNA]</scope>
    <source>
        <strain evidence="9 10">KH-74</strain>
    </source>
</reference>
<evidence type="ECO:0000256" key="5">
    <source>
        <dbReference type="ARBA" id="ARBA00023015"/>
    </source>
</evidence>
<comment type="similarity">
    <text evidence="2">Belongs to the ETT1 family.</text>
</comment>